<dbReference type="CDD" id="cd00383">
    <property type="entry name" value="trans_reg_C"/>
    <property type="match status" value="1"/>
</dbReference>
<feature type="modified residue" description="4-aspartylphosphate" evidence="7">
    <location>
        <position position="51"/>
    </location>
</feature>
<proteinExistence type="predicted"/>
<dbReference type="FunFam" id="3.40.50.2300:FF:000001">
    <property type="entry name" value="DNA-binding response regulator PhoB"/>
    <property type="match status" value="1"/>
</dbReference>
<keyword evidence="4" id="KW-0805">Transcription regulation</keyword>
<keyword evidence="5 8" id="KW-0238">DNA-binding</keyword>
<evidence type="ECO:0000313" key="11">
    <source>
        <dbReference type="EMBL" id="GEM01161.1"/>
    </source>
</evidence>
<dbReference type="InterPro" id="IPR039420">
    <property type="entry name" value="WalR-like"/>
</dbReference>
<feature type="domain" description="Response regulatory" evidence="9">
    <location>
        <begin position="2"/>
        <end position="116"/>
    </location>
</feature>
<accession>A0A1I5NAH1</accession>
<dbReference type="EMBL" id="FOXC01000008">
    <property type="protein sequence ID" value="SFP18692.1"/>
    <property type="molecule type" value="Genomic_DNA"/>
</dbReference>
<evidence type="ECO:0000256" key="2">
    <source>
        <dbReference type="ARBA" id="ARBA00022553"/>
    </source>
</evidence>
<evidence type="ECO:0000259" key="9">
    <source>
        <dbReference type="PROSITE" id="PS50110"/>
    </source>
</evidence>
<evidence type="ECO:0000313" key="14">
    <source>
        <dbReference type="Proteomes" id="UP000321547"/>
    </source>
</evidence>
<dbReference type="AlphaFoldDB" id="A0A1I5NAH1"/>
<evidence type="ECO:0000256" key="5">
    <source>
        <dbReference type="ARBA" id="ARBA00023125"/>
    </source>
</evidence>
<dbReference type="Gene3D" id="6.10.250.690">
    <property type="match status" value="1"/>
</dbReference>
<dbReference type="Pfam" id="PF00486">
    <property type="entry name" value="Trans_reg_C"/>
    <property type="match status" value="1"/>
</dbReference>
<dbReference type="SMART" id="SM00862">
    <property type="entry name" value="Trans_reg_C"/>
    <property type="match status" value="1"/>
</dbReference>
<evidence type="ECO:0000313" key="12">
    <source>
        <dbReference type="EMBL" id="SFP18692.1"/>
    </source>
</evidence>
<reference evidence="12 13" key="1">
    <citation type="submission" date="2016-10" db="EMBL/GenBank/DDBJ databases">
        <authorList>
            <person name="de Groot N.N."/>
        </authorList>
    </citation>
    <scope>NUCLEOTIDE SEQUENCE [LARGE SCALE GENOMIC DNA]</scope>
    <source>
        <strain evidence="12 13">DSM 17073</strain>
    </source>
</reference>
<keyword evidence="3" id="KW-0902">Two-component regulatory system</keyword>
<evidence type="ECO:0000256" key="7">
    <source>
        <dbReference type="PROSITE-ProRule" id="PRU00169"/>
    </source>
</evidence>
<organism evidence="12 13">
    <name type="scientific">Halolactibacillus halophilus</name>
    <dbReference type="NCBI Taxonomy" id="306540"/>
    <lineage>
        <taxon>Bacteria</taxon>
        <taxon>Bacillati</taxon>
        <taxon>Bacillota</taxon>
        <taxon>Bacilli</taxon>
        <taxon>Bacillales</taxon>
        <taxon>Bacillaceae</taxon>
        <taxon>Halolactibacillus</taxon>
    </lineage>
</organism>
<dbReference type="Gene3D" id="3.40.50.2300">
    <property type="match status" value="1"/>
</dbReference>
<dbReference type="SUPFAM" id="SSF46894">
    <property type="entry name" value="C-terminal effector domain of the bipartite response regulators"/>
    <property type="match status" value="1"/>
</dbReference>
<dbReference type="GO" id="GO:0000976">
    <property type="term" value="F:transcription cis-regulatory region binding"/>
    <property type="evidence" value="ECO:0007669"/>
    <property type="project" value="TreeGrafter"/>
</dbReference>
<dbReference type="InterPro" id="IPR011006">
    <property type="entry name" value="CheY-like_superfamily"/>
</dbReference>
<feature type="domain" description="OmpR/PhoB-type" evidence="10">
    <location>
        <begin position="128"/>
        <end position="222"/>
    </location>
</feature>
<evidence type="ECO:0000259" key="10">
    <source>
        <dbReference type="PROSITE" id="PS51755"/>
    </source>
</evidence>
<dbReference type="Proteomes" id="UP000242243">
    <property type="component" value="Unassembled WGS sequence"/>
</dbReference>
<evidence type="ECO:0000256" key="8">
    <source>
        <dbReference type="PROSITE-ProRule" id="PRU01091"/>
    </source>
</evidence>
<dbReference type="Pfam" id="PF00072">
    <property type="entry name" value="Response_reg"/>
    <property type="match status" value="1"/>
</dbReference>
<keyword evidence="6" id="KW-0804">Transcription</keyword>
<dbReference type="GO" id="GO:0006355">
    <property type="term" value="P:regulation of DNA-templated transcription"/>
    <property type="evidence" value="ECO:0007669"/>
    <property type="project" value="InterPro"/>
</dbReference>
<dbReference type="GO" id="GO:0000156">
    <property type="term" value="F:phosphorelay response regulator activity"/>
    <property type="evidence" value="ECO:0007669"/>
    <property type="project" value="TreeGrafter"/>
</dbReference>
<dbReference type="GO" id="GO:0032993">
    <property type="term" value="C:protein-DNA complex"/>
    <property type="evidence" value="ECO:0007669"/>
    <property type="project" value="TreeGrafter"/>
</dbReference>
<evidence type="ECO:0000256" key="1">
    <source>
        <dbReference type="ARBA" id="ARBA00004496"/>
    </source>
</evidence>
<dbReference type="PROSITE" id="PS50110">
    <property type="entry name" value="RESPONSE_REGULATORY"/>
    <property type="match status" value="1"/>
</dbReference>
<keyword evidence="2 7" id="KW-0597">Phosphoprotein</keyword>
<dbReference type="EMBL" id="BJWI01000006">
    <property type="protein sequence ID" value="GEM01161.1"/>
    <property type="molecule type" value="Genomic_DNA"/>
</dbReference>
<dbReference type="InterPro" id="IPR016032">
    <property type="entry name" value="Sig_transdc_resp-reg_C-effctor"/>
</dbReference>
<gene>
    <name evidence="11" type="primary">ykoG</name>
    <name evidence="11" type="ORF">HHA03_06930</name>
    <name evidence="12" type="ORF">SAMN05421839_10859</name>
</gene>
<dbReference type="PANTHER" id="PTHR48111:SF22">
    <property type="entry name" value="REGULATOR OF RPOS"/>
    <property type="match status" value="1"/>
</dbReference>
<dbReference type="SMART" id="SM00448">
    <property type="entry name" value="REC"/>
    <property type="match status" value="1"/>
</dbReference>
<dbReference type="InterPro" id="IPR001867">
    <property type="entry name" value="OmpR/PhoB-type_DNA-bd"/>
</dbReference>
<dbReference type="SUPFAM" id="SSF52172">
    <property type="entry name" value="CheY-like"/>
    <property type="match status" value="1"/>
</dbReference>
<evidence type="ECO:0000256" key="3">
    <source>
        <dbReference type="ARBA" id="ARBA00023012"/>
    </source>
</evidence>
<feature type="DNA-binding region" description="OmpR/PhoB-type" evidence="8">
    <location>
        <begin position="128"/>
        <end position="222"/>
    </location>
</feature>
<dbReference type="FunFam" id="1.10.10.10:FF:000005">
    <property type="entry name" value="Two-component system response regulator"/>
    <property type="match status" value="1"/>
</dbReference>
<dbReference type="PROSITE" id="PS51755">
    <property type="entry name" value="OMPR_PHOB"/>
    <property type="match status" value="1"/>
</dbReference>
<dbReference type="InterPro" id="IPR001789">
    <property type="entry name" value="Sig_transdc_resp-reg_receiver"/>
</dbReference>
<dbReference type="STRING" id="306540.SAMN05421839_10859"/>
<dbReference type="PANTHER" id="PTHR48111">
    <property type="entry name" value="REGULATOR OF RPOS"/>
    <property type="match status" value="1"/>
</dbReference>
<evidence type="ECO:0000256" key="4">
    <source>
        <dbReference type="ARBA" id="ARBA00023015"/>
    </source>
</evidence>
<name>A0A1I5NAH1_9BACI</name>
<reference evidence="11 14" key="2">
    <citation type="submission" date="2019-07" db="EMBL/GenBank/DDBJ databases">
        <title>Whole genome shotgun sequence of Halolactibacillus halophilus NBRC 100868.</title>
        <authorList>
            <person name="Hosoyama A."/>
            <person name="Uohara A."/>
            <person name="Ohji S."/>
            <person name="Ichikawa N."/>
        </authorList>
    </citation>
    <scope>NUCLEOTIDE SEQUENCE [LARGE SCALE GENOMIC DNA]</scope>
    <source>
        <strain evidence="11 14">NBRC 100868</strain>
    </source>
</reference>
<dbReference type="InterPro" id="IPR036388">
    <property type="entry name" value="WH-like_DNA-bd_sf"/>
</dbReference>
<dbReference type="GO" id="GO:0005829">
    <property type="term" value="C:cytosol"/>
    <property type="evidence" value="ECO:0007669"/>
    <property type="project" value="TreeGrafter"/>
</dbReference>
<protein>
    <submittedName>
        <fullName evidence="12">DNA-binding response regulator, OmpR family, contains REC and winged-helix (WHTH) domain</fullName>
    </submittedName>
    <submittedName>
        <fullName evidence="11">Transcriptional regulatory protein YkoG</fullName>
    </submittedName>
</protein>
<dbReference type="Gene3D" id="1.10.10.10">
    <property type="entry name" value="Winged helix-like DNA-binding domain superfamily/Winged helix DNA-binding domain"/>
    <property type="match status" value="1"/>
</dbReference>
<evidence type="ECO:0000313" key="13">
    <source>
        <dbReference type="Proteomes" id="UP000242243"/>
    </source>
</evidence>
<dbReference type="Proteomes" id="UP000321547">
    <property type="component" value="Unassembled WGS sequence"/>
</dbReference>
<comment type="subcellular location">
    <subcellularLocation>
        <location evidence="1">Cytoplasm</location>
    </subcellularLocation>
</comment>
<evidence type="ECO:0000256" key="6">
    <source>
        <dbReference type="ARBA" id="ARBA00023163"/>
    </source>
</evidence>
<keyword evidence="14" id="KW-1185">Reference proteome</keyword>
<sequence length="223" mass="25988">MTILVVEDEVKLARALELELQFEGYDVKLSHDGKEALRLMLKETFELVILDVMLPNLSGMDILRRLRKENETLPVIMLTARDQIYDKVSGLDYGANDYMTKPFEIEELLARIRVQLRKNALEDEILNADQLGVKDIVIYLSTYEVKKDQTPVELTKREFELIAFLVKNKNQVLTRDQLLAEVWGYDYMGETNVVDVYVRYLRQKLGYELIETVRGVGYMVRSE</sequence>